<dbReference type="Gene3D" id="1.20.150.30">
    <property type="entry name" value="Zincin-like metallopeptidase, N-terminal domain"/>
    <property type="match status" value="1"/>
</dbReference>
<feature type="region of interest" description="Disordered" evidence="1">
    <location>
        <begin position="403"/>
        <end position="422"/>
    </location>
</feature>
<keyword evidence="2" id="KW-0482">Metalloprotease</keyword>
<dbReference type="PANTHER" id="PTHR39420">
    <property type="match status" value="1"/>
</dbReference>
<feature type="compositionally biased region" description="Basic and acidic residues" evidence="1">
    <location>
        <begin position="472"/>
        <end position="485"/>
    </location>
</feature>
<dbReference type="EMBL" id="CP061538">
    <property type="protein sequence ID" value="QNV40568.1"/>
    <property type="molecule type" value="Genomic_DNA"/>
</dbReference>
<dbReference type="SUPFAM" id="SSF55486">
    <property type="entry name" value="Metalloproteases ('zincins'), catalytic domain"/>
    <property type="match status" value="1"/>
</dbReference>
<keyword evidence="2" id="KW-0378">Hydrolase</keyword>
<feature type="compositionally biased region" description="Polar residues" evidence="1">
    <location>
        <begin position="460"/>
        <end position="470"/>
    </location>
</feature>
<feature type="region of interest" description="Disordered" evidence="1">
    <location>
        <begin position="446"/>
        <end position="485"/>
    </location>
</feature>
<evidence type="ECO:0000256" key="1">
    <source>
        <dbReference type="SAM" id="MobiDB-lite"/>
    </source>
</evidence>
<reference evidence="2 3" key="1">
    <citation type="submission" date="2020-09" db="EMBL/GenBank/DDBJ databases">
        <title>Investigation of environmental microbe.</title>
        <authorList>
            <person name="Ou Y."/>
            <person name="Kang Q."/>
        </authorList>
    </citation>
    <scope>NUCLEOTIDE SEQUENCE [LARGE SCALE GENOMIC DNA]</scope>
    <source>
        <strain evidence="2 3">KJZ-9</strain>
    </source>
</reference>
<proteinExistence type="predicted"/>
<dbReference type="InterPro" id="IPR018766">
    <property type="entry name" value="Zinicin_2"/>
</dbReference>
<dbReference type="PANTHER" id="PTHR39420:SF2">
    <property type="entry name" value="HYDROLASE"/>
    <property type="match status" value="1"/>
</dbReference>
<dbReference type="GO" id="GO:0006508">
    <property type="term" value="P:proteolysis"/>
    <property type="evidence" value="ECO:0007669"/>
    <property type="project" value="UniProtKB-KW"/>
</dbReference>
<dbReference type="Proteomes" id="UP000516421">
    <property type="component" value="Chromosome"/>
</dbReference>
<keyword evidence="3" id="KW-1185">Reference proteome</keyword>
<dbReference type="InterPro" id="IPR042271">
    <property type="entry name" value="Zinicin_2_N"/>
</dbReference>
<protein>
    <submittedName>
        <fullName evidence="2">Zinc-dependent metalloprotease</fullName>
    </submittedName>
</protein>
<accession>A0A7H2BLM2</accession>
<evidence type="ECO:0000313" key="2">
    <source>
        <dbReference type="EMBL" id="QNV40568.1"/>
    </source>
</evidence>
<dbReference type="KEGG" id="rama:IDM48_03960"/>
<dbReference type="Pfam" id="PF10103">
    <property type="entry name" value="Zincin_2"/>
    <property type="match status" value="1"/>
</dbReference>
<gene>
    <name evidence="2" type="ORF">IDM48_03960</name>
</gene>
<dbReference type="AlphaFoldDB" id="A0A7H2BLM2"/>
<dbReference type="RefSeq" id="WP_190618148.1">
    <property type="nucleotide sequence ID" value="NZ_CP061538.1"/>
</dbReference>
<keyword evidence="2" id="KW-0645">Protease</keyword>
<sequence length="485" mass="52748">MASSNNSHENHDGSDPFEEFFKKLSENGGFPGGNFDPSAMGIDPDMMKNMGSMPIDPAMMQGIFAQVSAMMSSSSTDEPVNWDLARQTARQVVSADGDASVTSNEKSAVADATQLADLWLDPVTAFERPSSQTEAWSKSEYVENTFGVFQEIAGPIAESMSEAMNNSMDSQLPEEIKSLLGGQTNILSGIGGMMFGAQAGQSIGKLAAEVVSSTDVGLPMAEGRSALVPAGIKNFGEGLEIPAQEVMLYLAVREAALVRLYKANPWLRQDIIDLVKRYARGIHVDIERMQDAAQEIDPMNPDAMQEAFAAEIFTPQNTEDQQLALARLETLLALVEGWVTVITEQATKNLPMAAQLAETMNRRHANGGPAEHIFAALVGLELHPRKNREAANFWRSYGEERGKDARDELWSAPETLPTGDELDDLDAYTKRVEMVTASDDEFDAALEKLLSGGYDEDQASEQSETDNASENKNSDKPDDSDSDKD</sequence>
<organism evidence="2 3">
    <name type="scientific">Rothia amarae</name>
    <dbReference type="NCBI Taxonomy" id="169480"/>
    <lineage>
        <taxon>Bacteria</taxon>
        <taxon>Bacillati</taxon>
        <taxon>Actinomycetota</taxon>
        <taxon>Actinomycetes</taxon>
        <taxon>Micrococcales</taxon>
        <taxon>Micrococcaceae</taxon>
        <taxon>Rothia</taxon>
    </lineage>
</organism>
<dbReference type="NCBIfam" id="TIGR03624">
    <property type="entry name" value="putative hydrolase"/>
    <property type="match status" value="1"/>
</dbReference>
<name>A0A7H2BLM2_9MICC</name>
<evidence type="ECO:0000313" key="3">
    <source>
        <dbReference type="Proteomes" id="UP000516421"/>
    </source>
</evidence>
<dbReference type="GO" id="GO:0008237">
    <property type="term" value="F:metallopeptidase activity"/>
    <property type="evidence" value="ECO:0007669"/>
    <property type="project" value="UniProtKB-KW"/>
</dbReference>